<dbReference type="SUPFAM" id="SSF81296">
    <property type="entry name" value="E set domains"/>
    <property type="match status" value="1"/>
</dbReference>
<sequence>MKVKNTLTRHFMLTIVSLMVGSIFFASCKKDDETTPTPTLSISSFSPASGAAGTVVTIAGTGFSSTPASNSVTFGTTAATVLAATPTALVVSVPAGISGNFPISVSQTGVAAVSSSSQFNVTTTLSKPVVTLAAAITANQNWTADNIYLLTGFVYVRSGVTVTIAPGTIIKGDKLSKGTLIFEPGSKIMAQGTAAQPIIFTSNLAPGLRNLGDWGGLVICGKGPHNAATGVTDASKLPVVEGGPTTQVSAIDGQRNDADNSGILSYVRIEWAGVALTPNNEINGLSLYAVGSGTQIDHIQVSYANDDSIESFGGLQNMKYTVLYRGIDDDYDTDNGYSGLVQFGLSIRDLTIADQSGSKAYESDNDAAGDAALPQTSVVYSNMTNIGPTSVTMNAAGTAAVVAASTANPNASAQSANYVSAVHIRRNSALSLFNSVVLGWPAGVLLDGTNVATNVASGKVVLSNNIIGGNLTGTVNGVANSNRDIIYISGSGGAGSLTPINQLGPDSSAFGAAVGPVTVLNKNNRRLPTTASFLLTNAFNYDPQSNGSKPDITPATGSPALTGAAYTHAKLAPAFFDKTPTYVGAAGTSSNFTTEAWVSFSPQFTVYQ</sequence>
<dbReference type="OrthoDB" id="1521716at2"/>
<comment type="caution">
    <text evidence="3">The sequence shown here is derived from an EMBL/GenBank/DDBJ whole genome shotgun (WGS) entry which is preliminary data.</text>
</comment>
<keyword evidence="4" id="KW-1185">Reference proteome</keyword>
<dbReference type="EMBL" id="QLII01000001">
    <property type="protein sequence ID" value="RAI75548.1"/>
    <property type="molecule type" value="Genomic_DNA"/>
</dbReference>
<dbReference type="InterPro" id="IPR002909">
    <property type="entry name" value="IPT_dom"/>
</dbReference>
<dbReference type="PROSITE" id="PS51257">
    <property type="entry name" value="PROKAR_LIPOPROTEIN"/>
    <property type="match status" value="1"/>
</dbReference>
<accession>A0A327NS31</accession>
<evidence type="ECO:0000256" key="1">
    <source>
        <dbReference type="SAM" id="SignalP"/>
    </source>
</evidence>
<dbReference type="PANTHER" id="PTHR41339:SF1">
    <property type="entry name" value="SECRETED PROTEIN"/>
    <property type="match status" value="1"/>
</dbReference>
<protein>
    <submittedName>
        <fullName evidence="3">Cell shape-determining protein MreB</fullName>
    </submittedName>
</protein>
<proteinExistence type="predicted"/>
<dbReference type="Proteomes" id="UP000249016">
    <property type="component" value="Unassembled WGS sequence"/>
</dbReference>
<name>A0A327NS31_9BACT</name>
<feature type="chain" id="PRO_5016338213" evidence="1">
    <location>
        <begin position="27"/>
        <end position="608"/>
    </location>
</feature>
<feature type="signal peptide" evidence="1">
    <location>
        <begin position="1"/>
        <end position="26"/>
    </location>
</feature>
<dbReference type="Gene3D" id="2.60.40.10">
    <property type="entry name" value="Immunoglobulins"/>
    <property type="match status" value="1"/>
</dbReference>
<dbReference type="Pfam" id="PF01833">
    <property type="entry name" value="TIG"/>
    <property type="match status" value="1"/>
</dbReference>
<dbReference type="AlphaFoldDB" id="A0A327NS31"/>
<evidence type="ECO:0000313" key="3">
    <source>
        <dbReference type="EMBL" id="RAI75548.1"/>
    </source>
</evidence>
<gene>
    <name evidence="3" type="ORF">HMF3257_17725</name>
</gene>
<dbReference type="InterPro" id="IPR014756">
    <property type="entry name" value="Ig_E-set"/>
</dbReference>
<evidence type="ECO:0000313" key="4">
    <source>
        <dbReference type="Proteomes" id="UP000249016"/>
    </source>
</evidence>
<reference evidence="3 4" key="1">
    <citation type="submission" date="2018-06" db="EMBL/GenBank/DDBJ databases">
        <title>Spirosoma sp. HMF3257 Genome sequencing and assembly.</title>
        <authorList>
            <person name="Kang H."/>
            <person name="Cha I."/>
            <person name="Kim H."/>
            <person name="Kang J."/>
            <person name="Joh K."/>
        </authorList>
    </citation>
    <scope>NUCLEOTIDE SEQUENCE [LARGE SCALE GENOMIC DNA]</scope>
    <source>
        <strain evidence="3 4">HMF3257</strain>
    </source>
</reference>
<feature type="domain" description="IPT/TIG" evidence="2">
    <location>
        <begin position="41"/>
        <end position="119"/>
    </location>
</feature>
<organism evidence="3 4">
    <name type="scientific">Spirosoma telluris</name>
    <dbReference type="NCBI Taxonomy" id="2183553"/>
    <lineage>
        <taxon>Bacteria</taxon>
        <taxon>Pseudomonadati</taxon>
        <taxon>Bacteroidota</taxon>
        <taxon>Cytophagia</taxon>
        <taxon>Cytophagales</taxon>
        <taxon>Cytophagaceae</taxon>
        <taxon>Spirosoma</taxon>
    </lineage>
</organism>
<keyword evidence="1" id="KW-0732">Signal</keyword>
<dbReference type="PANTHER" id="PTHR41339">
    <property type="entry name" value="LIPL48"/>
    <property type="match status" value="1"/>
</dbReference>
<dbReference type="RefSeq" id="WP_111344088.1">
    <property type="nucleotide sequence ID" value="NZ_QLII01000001.1"/>
</dbReference>
<dbReference type="InterPro" id="IPR013783">
    <property type="entry name" value="Ig-like_fold"/>
</dbReference>
<evidence type="ECO:0000259" key="2">
    <source>
        <dbReference type="Pfam" id="PF01833"/>
    </source>
</evidence>